<proteinExistence type="predicted"/>
<reference evidence="3" key="1">
    <citation type="journal article" date="2008" name="Nat. Genet.">
        <title>The Pristionchus pacificus genome provides a unique perspective on nematode lifestyle and parasitism.</title>
        <authorList>
            <person name="Dieterich C."/>
            <person name="Clifton S.W."/>
            <person name="Schuster L.N."/>
            <person name="Chinwalla A."/>
            <person name="Delehaunty K."/>
            <person name="Dinkelacker I."/>
            <person name="Fulton L."/>
            <person name="Fulton R."/>
            <person name="Godfrey J."/>
            <person name="Minx P."/>
            <person name="Mitreva M."/>
            <person name="Roeseler W."/>
            <person name="Tian H."/>
            <person name="Witte H."/>
            <person name="Yang S.P."/>
            <person name="Wilson R.K."/>
            <person name="Sommer R.J."/>
        </authorList>
    </citation>
    <scope>NUCLEOTIDE SEQUENCE [LARGE SCALE GENOMIC DNA]</scope>
    <source>
        <strain evidence="3">PS312</strain>
    </source>
</reference>
<evidence type="ECO:0000313" key="2">
    <source>
        <dbReference type="EnsemblMetazoa" id="PPA46161.1"/>
    </source>
</evidence>
<reference evidence="2" key="2">
    <citation type="submission" date="2022-06" db="UniProtKB">
        <authorList>
            <consortium name="EnsemblMetazoa"/>
        </authorList>
    </citation>
    <scope>IDENTIFICATION</scope>
    <source>
        <strain evidence="2">PS312</strain>
    </source>
</reference>
<sequence>MATKRANIKHRKMDPLLLEVRVGMGICPGEKGEWELQKDEEKKEEEEEGRRSQRPRGAEAEKEEEGGF</sequence>
<evidence type="ECO:0000256" key="1">
    <source>
        <dbReference type="SAM" id="MobiDB-lite"/>
    </source>
</evidence>
<accession>A0A8R1V1J2</accession>
<dbReference type="Proteomes" id="UP000005239">
    <property type="component" value="Unassembled WGS sequence"/>
</dbReference>
<feature type="compositionally biased region" description="Basic and acidic residues" evidence="1">
    <location>
        <begin position="32"/>
        <end position="41"/>
    </location>
</feature>
<feature type="compositionally biased region" description="Basic and acidic residues" evidence="1">
    <location>
        <begin position="48"/>
        <end position="60"/>
    </location>
</feature>
<keyword evidence="3" id="KW-1185">Reference proteome</keyword>
<accession>A0A2A6BHY1</accession>
<protein>
    <submittedName>
        <fullName evidence="2">Uncharacterized protein</fullName>
    </submittedName>
</protein>
<dbReference type="EnsemblMetazoa" id="PPA46161.1">
    <property type="protein sequence ID" value="PPA46161.1"/>
    <property type="gene ID" value="WBGene00284530"/>
</dbReference>
<feature type="region of interest" description="Disordered" evidence="1">
    <location>
        <begin position="32"/>
        <end position="68"/>
    </location>
</feature>
<evidence type="ECO:0000313" key="3">
    <source>
        <dbReference type="Proteomes" id="UP000005239"/>
    </source>
</evidence>
<dbReference type="AlphaFoldDB" id="A0A2A6BHY1"/>
<organism evidence="2 3">
    <name type="scientific">Pristionchus pacificus</name>
    <name type="common">Parasitic nematode worm</name>
    <dbReference type="NCBI Taxonomy" id="54126"/>
    <lineage>
        <taxon>Eukaryota</taxon>
        <taxon>Metazoa</taxon>
        <taxon>Ecdysozoa</taxon>
        <taxon>Nematoda</taxon>
        <taxon>Chromadorea</taxon>
        <taxon>Rhabditida</taxon>
        <taxon>Rhabditina</taxon>
        <taxon>Diplogasteromorpha</taxon>
        <taxon>Diplogasteroidea</taxon>
        <taxon>Neodiplogasteridae</taxon>
        <taxon>Pristionchus</taxon>
    </lineage>
</organism>
<gene>
    <name evidence="2" type="primary">WBGene00284530</name>
</gene>
<name>A0A2A6BHY1_PRIPA</name>